<dbReference type="InterPro" id="IPR003673">
    <property type="entry name" value="CoA-Trfase_fam_III"/>
</dbReference>
<dbReference type="Proteomes" id="UP000289184">
    <property type="component" value="Unassembled WGS sequence"/>
</dbReference>
<dbReference type="InterPro" id="IPR050483">
    <property type="entry name" value="CoA-transferase_III_domain"/>
</dbReference>
<sequence>MEKILTGTVVLDLTRFFSGPQATLFLAGLGAEVIKIDDPATGDPTTFSPPFAGPEGVSFHRKTQADMGIAYLKRARGKKSVGLNLKAPEGRAAFMKLVRSADVVIDNFSAGVADRLGIGYETLREANPGIVHCSLTGYGSTGPERNLKAYDLMVQAAVGMMSVTGQPDAPPAKAGSPLSDAIAGTFAATGILAALLHRNRTGEGQSVDVSMADCLFALMFDEPFDCYRSLGLPLRQGNRIMRFSPFNAYRTRDGWVVAGAATQDDWNALLRAMGREDLAENPQINSLSWRLANNATVDSLMSSWTEPLESAEVLRRLNEVKVPCSPVREIGEVMEWAQLKDRDMMMPLWNPLAQATVEAKGPGFPIKFSASKAAYDTPAPLPGQHSREVLMNLGGFSAHDVDAMARRGIISAP</sequence>
<dbReference type="RefSeq" id="WP_165359043.1">
    <property type="nucleotide sequence ID" value="NZ_UFQB01000002.1"/>
</dbReference>
<evidence type="ECO:0000313" key="2">
    <source>
        <dbReference type="EMBL" id="SSW62693.1"/>
    </source>
</evidence>
<dbReference type="Gene3D" id="3.30.1540.10">
    <property type="entry name" value="formyl-coa transferase, domain 3"/>
    <property type="match status" value="1"/>
</dbReference>
<dbReference type="GO" id="GO:0008410">
    <property type="term" value="F:CoA-transferase activity"/>
    <property type="evidence" value="ECO:0007669"/>
    <property type="project" value="TreeGrafter"/>
</dbReference>
<dbReference type="EC" id="2.8.3.19" evidence="2"/>
<organism evidence="2 3">
    <name type="scientific">Achromobacter agilis</name>
    <dbReference type="NCBI Taxonomy" id="1353888"/>
    <lineage>
        <taxon>Bacteria</taxon>
        <taxon>Pseudomonadati</taxon>
        <taxon>Pseudomonadota</taxon>
        <taxon>Betaproteobacteria</taxon>
        <taxon>Burkholderiales</taxon>
        <taxon>Alcaligenaceae</taxon>
        <taxon>Achromobacter</taxon>
    </lineage>
</organism>
<dbReference type="Gene3D" id="3.40.50.10540">
    <property type="entry name" value="Crotonobetainyl-coa:carnitine coa-transferase, domain 1"/>
    <property type="match status" value="1"/>
</dbReference>
<dbReference type="PANTHER" id="PTHR48207">
    <property type="entry name" value="SUCCINATE--HYDROXYMETHYLGLUTARATE COA-TRANSFERASE"/>
    <property type="match status" value="1"/>
</dbReference>
<keyword evidence="3" id="KW-1185">Reference proteome</keyword>
<accession>A0A446C4E9</accession>
<protein>
    <submittedName>
        <fullName evidence="2">Acetyl-CoA:oxalate CoA-transferase</fullName>
        <ecNumber evidence="2">2.8.3.19</ecNumber>
    </submittedName>
</protein>
<dbReference type="InterPro" id="IPR023606">
    <property type="entry name" value="CoA-Trfase_III_dom_1_sf"/>
</dbReference>
<name>A0A446C4E9_9BURK</name>
<evidence type="ECO:0000313" key="3">
    <source>
        <dbReference type="Proteomes" id="UP000289184"/>
    </source>
</evidence>
<dbReference type="AlphaFoldDB" id="A0A446C4E9"/>
<gene>
    <name evidence="2" type="primary">uctC_2</name>
    <name evidence="2" type="ORF">AGI3411_00541</name>
</gene>
<dbReference type="PANTHER" id="PTHR48207:SF3">
    <property type="entry name" value="SUCCINATE--HYDROXYMETHYLGLUTARATE COA-TRANSFERASE"/>
    <property type="match status" value="1"/>
</dbReference>
<dbReference type="SUPFAM" id="SSF89796">
    <property type="entry name" value="CoA-transferase family III (CaiB/BaiF)"/>
    <property type="match status" value="1"/>
</dbReference>
<keyword evidence="1 2" id="KW-0808">Transferase</keyword>
<dbReference type="EMBL" id="UFQB01000002">
    <property type="protein sequence ID" value="SSW62693.1"/>
    <property type="molecule type" value="Genomic_DNA"/>
</dbReference>
<dbReference type="Pfam" id="PF02515">
    <property type="entry name" value="CoA_transf_3"/>
    <property type="match status" value="1"/>
</dbReference>
<reference evidence="2 3" key="1">
    <citation type="submission" date="2018-07" db="EMBL/GenBank/DDBJ databases">
        <authorList>
            <person name="Peeters C."/>
        </authorList>
    </citation>
    <scope>NUCLEOTIDE SEQUENCE [LARGE SCALE GENOMIC DNA]</scope>
    <source>
        <strain evidence="2 3">LMG 3411</strain>
    </source>
</reference>
<proteinExistence type="predicted"/>
<evidence type="ECO:0000256" key="1">
    <source>
        <dbReference type="ARBA" id="ARBA00022679"/>
    </source>
</evidence>
<dbReference type="InterPro" id="IPR044855">
    <property type="entry name" value="CoA-Trfase_III_dom3_sf"/>
</dbReference>